<dbReference type="Proteomes" id="UP001268542">
    <property type="component" value="Unassembled WGS sequence"/>
</dbReference>
<dbReference type="EMBL" id="JAVYII010000004">
    <property type="protein sequence ID" value="MDT9593579.1"/>
    <property type="molecule type" value="Genomic_DNA"/>
</dbReference>
<keyword evidence="2" id="KW-1185">Reference proteome</keyword>
<comment type="caution">
    <text evidence="1">The sequence shown here is derived from an EMBL/GenBank/DDBJ whole genome shotgun (WGS) entry which is preliminary data.</text>
</comment>
<protein>
    <recommendedName>
        <fullName evidence="3">Metallothionein</fullName>
    </recommendedName>
</protein>
<accession>A0ABU3PWP3</accession>
<evidence type="ECO:0008006" key="3">
    <source>
        <dbReference type="Google" id="ProtNLM"/>
    </source>
</evidence>
<reference evidence="1 2" key="1">
    <citation type="submission" date="2023-08" db="EMBL/GenBank/DDBJ databases">
        <title>Nocardioides seae sp. nov., a bacterium isolated from a soil.</title>
        <authorList>
            <person name="Wang X."/>
        </authorList>
    </citation>
    <scope>NUCLEOTIDE SEQUENCE [LARGE SCALE GENOMIC DNA]</scope>
    <source>
        <strain evidence="1 2">YZH12</strain>
    </source>
</reference>
<name>A0ABU3PWP3_9ACTN</name>
<evidence type="ECO:0000313" key="2">
    <source>
        <dbReference type="Proteomes" id="UP001268542"/>
    </source>
</evidence>
<proteinExistence type="predicted"/>
<organism evidence="1 2">
    <name type="scientific">Nocardioides imazamoxiresistens</name>
    <dbReference type="NCBI Taxonomy" id="3231893"/>
    <lineage>
        <taxon>Bacteria</taxon>
        <taxon>Bacillati</taxon>
        <taxon>Actinomycetota</taxon>
        <taxon>Actinomycetes</taxon>
        <taxon>Propionibacteriales</taxon>
        <taxon>Nocardioidaceae</taxon>
        <taxon>Nocardioides</taxon>
    </lineage>
</organism>
<dbReference type="RefSeq" id="WP_315733073.1">
    <property type="nucleotide sequence ID" value="NZ_JAVYII010000004.1"/>
</dbReference>
<gene>
    <name evidence="1" type="ORF">RDV89_10910</name>
</gene>
<sequence>MAIELPHEQRCSCDHLAFQHVSALPHACGESECRCGGFAAMAEADLFEL</sequence>
<evidence type="ECO:0000313" key="1">
    <source>
        <dbReference type="EMBL" id="MDT9593579.1"/>
    </source>
</evidence>